<accession>A0A365TUF7</accession>
<comment type="similarity">
    <text evidence="2 6">Belongs to the 4-toluene sulfonate uptake permease (TSUP) (TC 2.A.102) family.</text>
</comment>
<dbReference type="AlphaFoldDB" id="A0A365TUF7"/>
<feature type="transmembrane region" description="Helical" evidence="6">
    <location>
        <begin position="183"/>
        <end position="203"/>
    </location>
</feature>
<feature type="transmembrane region" description="Helical" evidence="6">
    <location>
        <begin position="7"/>
        <end position="37"/>
    </location>
</feature>
<evidence type="ECO:0000256" key="4">
    <source>
        <dbReference type="ARBA" id="ARBA00022989"/>
    </source>
</evidence>
<feature type="transmembrane region" description="Helical" evidence="6">
    <location>
        <begin position="215"/>
        <end position="234"/>
    </location>
</feature>
<dbReference type="Proteomes" id="UP000252204">
    <property type="component" value="Unassembled WGS sequence"/>
</dbReference>
<name>A0A365TUF7_9GAMM</name>
<protein>
    <recommendedName>
        <fullName evidence="6">Probable membrane transporter protein</fullName>
    </recommendedName>
</protein>
<reference evidence="8" key="1">
    <citation type="submission" date="2018-06" db="EMBL/GenBank/DDBJ databases">
        <title>Whole genome sequencing of four bacterial strains from South Shetland trench revealing bio-synthetic gene clusters.</title>
        <authorList>
            <person name="Abdel-Mageed W.M."/>
            <person name="Lehri B."/>
            <person name="Jarmusch S."/>
            <person name="Miranda K."/>
            <person name="Goodfellow M."/>
            <person name="Jaspars M."/>
            <person name="Karlyshev A.V."/>
        </authorList>
    </citation>
    <scope>NUCLEOTIDE SEQUENCE [LARGE SCALE GENOMIC DNA]</scope>
    <source>
        <strain evidence="8">SST4</strain>
    </source>
</reference>
<feature type="transmembrane region" description="Helical" evidence="6">
    <location>
        <begin position="246"/>
        <end position="264"/>
    </location>
</feature>
<dbReference type="EMBL" id="QNTU01000001">
    <property type="protein sequence ID" value="RBI69681.1"/>
    <property type="molecule type" value="Genomic_DNA"/>
</dbReference>
<keyword evidence="4 6" id="KW-1133">Transmembrane helix</keyword>
<keyword evidence="3 6" id="KW-0812">Transmembrane</keyword>
<gene>
    <name evidence="7" type="ORF">DQ400_03075</name>
</gene>
<evidence type="ECO:0000256" key="2">
    <source>
        <dbReference type="ARBA" id="ARBA00009142"/>
    </source>
</evidence>
<evidence type="ECO:0000313" key="8">
    <source>
        <dbReference type="Proteomes" id="UP000252204"/>
    </source>
</evidence>
<feature type="transmembrane region" description="Helical" evidence="6">
    <location>
        <begin position="83"/>
        <end position="102"/>
    </location>
</feature>
<evidence type="ECO:0000256" key="5">
    <source>
        <dbReference type="ARBA" id="ARBA00023136"/>
    </source>
</evidence>
<dbReference type="PANTHER" id="PTHR43483">
    <property type="entry name" value="MEMBRANE TRANSPORTER PROTEIN HI_0806-RELATED"/>
    <property type="match status" value="1"/>
</dbReference>
<keyword evidence="6" id="KW-1003">Cell membrane</keyword>
<evidence type="ECO:0000256" key="6">
    <source>
        <dbReference type="RuleBase" id="RU363041"/>
    </source>
</evidence>
<feature type="transmembrane region" description="Helical" evidence="6">
    <location>
        <begin position="49"/>
        <end position="71"/>
    </location>
</feature>
<feature type="transmembrane region" description="Helical" evidence="6">
    <location>
        <begin position="108"/>
        <end position="130"/>
    </location>
</feature>
<dbReference type="PANTHER" id="PTHR43483:SF3">
    <property type="entry name" value="MEMBRANE TRANSPORTER PROTEIN HI_0806-RELATED"/>
    <property type="match status" value="1"/>
</dbReference>
<dbReference type="Pfam" id="PF01925">
    <property type="entry name" value="TauE"/>
    <property type="match status" value="1"/>
</dbReference>
<keyword evidence="5 6" id="KW-0472">Membrane</keyword>
<evidence type="ECO:0000256" key="1">
    <source>
        <dbReference type="ARBA" id="ARBA00004141"/>
    </source>
</evidence>
<comment type="caution">
    <text evidence="7">The sequence shown here is derived from an EMBL/GenBank/DDBJ whole genome shotgun (WGS) entry which is preliminary data.</text>
</comment>
<evidence type="ECO:0000256" key="3">
    <source>
        <dbReference type="ARBA" id="ARBA00022692"/>
    </source>
</evidence>
<comment type="subcellular location">
    <subcellularLocation>
        <location evidence="6">Cell membrane</location>
        <topology evidence="6">Multi-pass membrane protein</topology>
    </subcellularLocation>
    <subcellularLocation>
        <location evidence="1">Membrane</location>
        <topology evidence="1">Multi-pass membrane protein</topology>
    </subcellularLocation>
</comment>
<feature type="transmembrane region" description="Helical" evidence="6">
    <location>
        <begin position="142"/>
        <end position="163"/>
    </location>
</feature>
<dbReference type="RefSeq" id="WP_113268326.1">
    <property type="nucleotide sequence ID" value="NZ_QNTU01000001.1"/>
</dbReference>
<dbReference type="InterPro" id="IPR002781">
    <property type="entry name" value="TM_pro_TauE-like"/>
</dbReference>
<sequence>MTIVTALLIYLTLGAVAGTMAGVFGVGGGLIIVPVLVFAFELQNIASEITMHLAIGTSLATILVTGSSSTLGHFRRGSIHREWLVALLPGLVLGSIAGVFVADNLSGTLLETMFGLFILLIATKMVFGLAPKSGSVALGKGVMALAGGVIGMISALFGIGGGAMTVPLLSRCGASMTQAVGTAAAVGLPIALVGALTFIMVGWGNPLLPAWATGFVMWPAFFSIVITSVPFARLGVKLAHILPAQALRLSFALLLTVVGIRFLLS</sequence>
<dbReference type="OrthoDB" id="457670at2"/>
<dbReference type="GO" id="GO:0005886">
    <property type="term" value="C:plasma membrane"/>
    <property type="evidence" value="ECO:0007669"/>
    <property type="project" value="UniProtKB-SubCell"/>
</dbReference>
<keyword evidence="8" id="KW-1185">Reference proteome</keyword>
<organism evidence="7 8">
    <name type="scientific">Vreelandella sulfidaeris</name>
    <dbReference type="NCBI Taxonomy" id="115553"/>
    <lineage>
        <taxon>Bacteria</taxon>
        <taxon>Pseudomonadati</taxon>
        <taxon>Pseudomonadota</taxon>
        <taxon>Gammaproteobacteria</taxon>
        <taxon>Oceanospirillales</taxon>
        <taxon>Halomonadaceae</taxon>
        <taxon>Vreelandella</taxon>
    </lineage>
</organism>
<proteinExistence type="inferred from homology"/>
<evidence type="ECO:0000313" key="7">
    <source>
        <dbReference type="EMBL" id="RBI69681.1"/>
    </source>
</evidence>